<accession>A0A8J5RYX7</accession>
<reference evidence="1" key="2">
    <citation type="submission" date="2021-02" db="EMBL/GenBank/DDBJ databases">
        <authorList>
            <person name="Kimball J.A."/>
            <person name="Haas M.W."/>
            <person name="Macchietto M."/>
            <person name="Kono T."/>
            <person name="Duquette J."/>
            <person name="Shao M."/>
        </authorList>
    </citation>
    <scope>NUCLEOTIDE SEQUENCE</scope>
    <source>
        <tissue evidence="1">Fresh leaf tissue</tissue>
    </source>
</reference>
<dbReference type="Proteomes" id="UP000729402">
    <property type="component" value="Unassembled WGS sequence"/>
</dbReference>
<sequence>MARGGWQRARVIEHGGVGGAPPAGLLAGLLRSPEGGRGSVEVARGGVDRLSRGRTAVASDSGHLPNLR</sequence>
<evidence type="ECO:0000313" key="2">
    <source>
        <dbReference type="Proteomes" id="UP000729402"/>
    </source>
</evidence>
<comment type="caution">
    <text evidence="1">The sequence shown here is derived from an EMBL/GenBank/DDBJ whole genome shotgun (WGS) entry which is preliminary data.</text>
</comment>
<protein>
    <submittedName>
        <fullName evidence="1">Uncharacterized protein</fullName>
    </submittedName>
</protein>
<organism evidence="1 2">
    <name type="scientific">Zizania palustris</name>
    <name type="common">Northern wild rice</name>
    <dbReference type="NCBI Taxonomy" id="103762"/>
    <lineage>
        <taxon>Eukaryota</taxon>
        <taxon>Viridiplantae</taxon>
        <taxon>Streptophyta</taxon>
        <taxon>Embryophyta</taxon>
        <taxon>Tracheophyta</taxon>
        <taxon>Spermatophyta</taxon>
        <taxon>Magnoliopsida</taxon>
        <taxon>Liliopsida</taxon>
        <taxon>Poales</taxon>
        <taxon>Poaceae</taxon>
        <taxon>BOP clade</taxon>
        <taxon>Oryzoideae</taxon>
        <taxon>Oryzeae</taxon>
        <taxon>Zizaniinae</taxon>
        <taxon>Zizania</taxon>
    </lineage>
</organism>
<proteinExistence type="predicted"/>
<name>A0A8J5RYX7_ZIZPA</name>
<dbReference type="EMBL" id="JAAALK010000287">
    <property type="protein sequence ID" value="KAG8060133.1"/>
    <property type="molecule type" value="Genomic_DNA"/>
</dbReference>
<dbReference type="AlphaFoldDB" id="A0A8J5RYX7"/>
<gene>
    <name evidence="1" type="ORF">GUJ93_ZPchr0002g25634</name>
</gene>
<keyword evidence="2" id="KW-1185">Reference proteome</keyword>
<reference evidence="1" key="1">
    <citation type="journal article" date="2021" name="bioRxiv">
        <title>Whole Genome Assembly and Annotation of Northern Wild Rice, Zizania palustris L., Supports a Whole Genome Duplication in the Zizania Genus.</title>
        <authorList>
            <person name="Haas M."/>
            <person name="Kono T."/>
            <person name="Macchietto M."/>
            <person name="Millas R."/>
            <person name="McGilp L."/>
            <person name="Shao M."/>
            <person name="Duquette J."/>
            <person name="Hirsch C.N."/>
            <person name="Kimball J."/>
        </authorList>
    </citation>
    <scope>NUCLEOTIDE SEQUENCE</scope>
    <source>
        <tissue evidence="1">Fresh leaf tissue</tissue>
    </source>
</reference>
<evidence type="ECO:0000313" key="1">
    <source>
        <dbReference type="EMBL" id="KAG8060133.1"/>
    </source>
</evidence>